<accession>A0A2K9NRI6</accession>
<evidence type="ECO:0000313" key="1">
    <source>
        <dbReference type="EMBL" id="AUN98118.1"/>
    </source>
</evidence>
<dbReference type="KEGG" id="bsto:C0V70_08350"/>
<proteinExistence type="predicted"/>
<gene>
    <name evidence="1" type="ORF">C0V70_08350</name>
</gene>
<protein>
    <submittedName>
        <fullName evidence="1">Uncharacterized protein</fullName>
    </submittedName>
</protein>
<dbReference type="Proteomes" id="UP000235584">
    <property type="component" value="Chromosome"/>
</dbReference>
<keyword evidence="2" id="KW-1185">Reference proteome</keyword>
<sequence>MKCKILFLIAVSTMSFQVMAESKTIDQMISSMKLEKMQAEVMINRLAQSGRFNSEEAQRAKREIASVQEESVQEMKSSALEKIQTSKSFANK</sequence>
<organism evidence="1 2">
    <name type="scientific">Bacteriovorax stolpii</name>
    <name type="common">Bdellovibrio stolpii</name>
    <dbReference type="NCBI Taxonomy" id="960"/>
    <lineage>
        <taxon>Bacteria</taxon>
        <taxon>Pseudomonadati</taxon>
        <taxon>Bdellovibrionota</taxon>
        <taxon>Bacteriovoracia</taxon>
        <taxon>Bacteriovoracales</taxon>
        <taxon>Bacteriovoracaceae</taxon>
        <taxon>Bacteriovorax</taxon>
    </lineage>
</organism>
<dbReference type="RefSeq" id="WP_102243409.1">
    <property type="nucleotide sequence ID" value="NZ_CP025704.1"/>
</dbReference>
<evidence type="ECO:0000313" key="2">
    <source>
        <dbReference type="Proteomes" id="UP000235584"/>
    </source>
</evidence>
<name>A0A2K9NRI6_BACTC</name>
<dbReference type="AlphaFoldDB" id="A0A2K9NRI6"/>
<dbReference type="EMBL" id="CP025704">
    <property type="protein sequence ID" value="AUN98118.1"/>
    <property type="molecule type" value="Genomic_DNA"/>
</dbReference>
<reference evidence="1 2" key="1">
    <citation type="submission" date="2018-01" db="EMBL/GenBank/DDBJ databases">
        <title>Complete genome sequence of Bacteriovorax stolpii DSM12778.</title>
        <authorList>
            <person name="Tang B."/>
            <person name="Chang J."/>
        </authorList>
    </citation>
    <scope>NUCLEOTIDE SEQUENCE [LARGE SCALE GENOMIC DNA]</scope>
    <source>
        <strain evidence="1 2">DSM 12778</strain>
    </source>
</reference>